<evidence type="ECO:0000256" key="1">
    <source>
        <dbReference type="SAM" id="Phobius"/>
    </source>
</evidence>
<gene>
    <name evidence="2" type="ORF">BpHYR1_001057</name>
</gene>
<keyword evidence="1" id="KW-0472">Membrane</keyword>
<evidence type="ECO:0000313" key="2">
    <source>
        <dbReference type="EMBL" id="RNA12666.1"/>
    </source>
</evidence>
<comment type="caution">
    <text evidence="2">The sequence shown here is derived from an EMBL/GenBank/DDBJ whole genome shotgun (WGS) entry which is preliminary data.</text>
</comment>
<evidence type="ECO:0000313" key="3">
    <source>
        <dbReference type="Proteomes" id="UP000276133"/>
    </source>
</evidence>
<dbReference type="AlphaFoldDB" id="A0A3M7QML0"/>
<keyword evidence="3" id="KW-1185">Reference proteome</keyword>
<protein>
    <submittedName>
        <fullName evidence="2">Uncharacterized protein</fullName>
    </submittedName>
</protein>
<organism evidence="2 3">
    <name type="scientific">Brachionus plicatilis</name>
    <name type="common">Marine rotifer</name>
    <name type="synonym">Brachionus muelleri</name>
    <dbReference type="NCBI Taxonomy" id="10195"/>
    <lineage>
        <taxon>Eukaryota</taxon>
        <taxon>Metazoa</taxon>
        <taxon>Spiralia</taxon>
        <taxon>Gnathifera</taxon>
        <taxon>Rotifera</taxon>
        <taxon>Eurotatoria</taxon>
        <taxon>Monogononta</taxon>
        <taxon>Pseudotrocha</taxon>
        <taxon>Ploima</taxon>
        <taxon>Brachionidae</taxon>
        <taxon>Brachionus</taxon>
    </lineage>
</organism>
<proteinExistence type="predicted"/>
<accession>A0A3M7QML0</accession>
<dbReference type="EMBL" id="REGN01005641">
    <property type="protein sequence ID" value="RNA12666.1"/>
    <property type="molecule type" value="Genomic_DNA"/>
</dbReference>
<name>A0A3M7QML0_BRAPC</name>
<keyword evidence="1" id="KW-0812">Transmembrane</keyword>
<feature type="transmembrane region" description="Helical" evidence="1">
    <location>
        <begin position="24"/>
        <end position="46"/>
    </location>
</feature>
<reference evidence="2 3" key="1">
    <citation type="journal article" date="2018" name="Sci. Rep.">
        <title>Genomic signatures of local adaptation to the degree of environmental predictability in rotifers.</title>
        <authorList>
            <person name="Franch-Gras L."/>
            <person name="Hahn C."/>
            <person name="Garcia-Roger E.M."/>
            <person name="Carmona M.J."/>
            <person name="Serra M."/>
            <person name="Gomez A."/>
        </authorList>
    </citation>
    <scope>NUCLEOTIDE SEQUENCE [LARGE SCALE GENOMIC DNA]</scope>
    <source>
        <strain evidence="2">HYR1</strain>
    </source>
</reference>
<keyword evidence="1" id="KW-1133">Transmembrane helix</keyword>
<sequence length="91" mass="10499">MSYIAATFLTESYNRFVVDNYLKAILSSTVPLLLFYMVLTTINVVLRRVKAKNYNFLSEFEFTHVILVVVVVVRPRGEITRRDAPQSGRLN</sequence>
<dbReference type="Proteomes" id="UP000276133">
    <property type="component" value="Unassembled WGS sequence"/>
</dbReference>